<protein>
    <recommendedName>
        <fullName evidence="3">Arsenate reductase</fullName>
    </recommendedName>
</protein>
<sequence length="104" mass="11026">MELEWVPSACTLPTVEQPLRVAEFDDLFAKAVRVERPADGELAFAFPASPELAGAAATLAARETACCSFFTFTRTVSAEELTLAVSVAEPHIEVLTALAARVGS</sequence>
<comment type="caution">
    <text evidence="1">The sequence shown here is derived from an EMBL/GenBank/DDBJ whole genome shotgun (WGS) entry which is preliminary data.</text>
</comment>
<reference evidence="2" key="1">
    <citation type="journal article" date="2019" name="Int. J. Syst. Evol. Microbiol.">
        <title>The Global Catalogue of Microorganisms (GCM) 10K type strain sequencing project: providing services to taxonomists for standard genome sequencing and annotation.</title>
        <authorList>
            <consortium name="The Broad Institute Genomics Platform"/>
            <consortium name="The Broad Institute Genome Sequencing Center for Infectious Disease"/>
            <person name="Wu L."/>
            <person name="Ma J."/>
        </authorList>
    </citation>
    <scope>NUCLEOTIDE SEQUENCE [LARGE SCALE GENOMIC DNA]</scope>
    <source>
        <strain evidence="2">ZS-22-S1</strain>
    </source>
</reference>
<proteinExistence type="predicted"/>
<accession>A0ABV9S744</accession>
<dbReference type="EMBL" id="JBHSIS010000010">
    <property type="protein sequence ID" value="MFC4856337.1"/>
    <property type="molecule type" value="Genomic_DNA"/>
</dbReference>
<evidence type="ECO:0000313" key="1">
    <source>
        <dbReference type="EMBL" id="MFC4856337.1"/>
    </source>
</evidence>
<evidence type="ECO:0000313" key="2">
    <source>
        <dbReference type="Proteomes" id="UP001595859"/>
    </source>
</evidence>
<organism evidence="1 2">
    <name type="scientific">Actinophytocola glycyrrhizae</name>
    <dbReference type="NCBI Taxonomy" id="2044873"/>
    <lineage>
        <taxon>Bacteria</taxon>
        <taxon>Bacillati</taxon>
        <taxon>Actinomycetota</taxon>
        <taxon>Actinomycetes</taxon>
        <taxon>Pseudonocardiales</taxon>
        <taxon>Pseudonocardiaceae</taxon>
    </lineage>
</organism>
<evidence type="ECO:0008006" key="3">
    <source>
        <dbReference type="Google" id="ProtNLM"/>
    </source>
</evidence>
<name>A0ABV9S744_9PSEU</name>
<keyword evidence="2" id="KW-1185">Reference proteome</keyword>
<gene>
    <name evidence="1" type="ORF">ACFPCV_22765</name>
</gene>
<dbReference type="Proteomes" id="UP001595859">
    <property type="component" value="Unassembled WGS sequence"/>
</dbReference>
<dbReference type="RefSeq" id="WP_378058316.1">
    <property type="nucleotide sequence ID" value="NZ_JBHSIS010000010.1"/>
</dbReference>